<dbReference type="SMART" id="SM00054">
    <property type="entry name" value="EFh"/>
    <property type="match status" value="2"/>
</dbReference>
<dbReference type="EMBL" id="EQ973772">
    <property type="protein sequence ID" value="EEF52414.1"/>
    <property type="molecule type" value="Genomic_DNA"/>
</dbReference>
<dbReference type="InterPro" id="IPR018247">
    <property type="entry name" value="EF_Hand_1_Ca_BS"/>
</dbReference>
<protein>
    <submittedName>
        <fullName evidence="5">Calmodulin 4, putative</fullName>
    </submittedName>
</protein>
<dbReference type="PROSITE" id="PS50222">
    <property type="entry name" value="EF_HAND_2"/>
    <property type="match status" value="1"/>
</dbReference>
<dbReference type="InterPro" id="IPR002048">
    <property type="entry name" value="EF_hand_dom"/>
</dbReference>
<dbReference type="InterPro" id="IPR039647">
    <property type="entry name" value="EF_hand_pair_protein_CML-like"/>
</dbReference>
<evidence type="ECO:0000313" key="6">
    <source>
        <dbReference type="Proteomes" id="UP000008311"/>
    </source>
</evidence>
<evidence type="ECO:0000259" key="4">
    <source>
        <dbReference type="PROSITE" id="PS50222"/>
    </source>
</evidence>
<evidence type="ECO:0000256" key="1">
    <source>
        <dbReference type="ARBA" id="ARBA00022723"/>
    </source>
</evidence>
<dbReference type="STRING" id="3988.B9R7D4"/>
<dbReference type="Gene3D" id="1.10.238.10">
    <property type="entry name" value="EF-hand"/>
    <property type="match status" value="1"/>
</dbReference>
<accession>B9R7D4</accession>
<keyword evidence="6" id="KW-1185">Reference proteome</keyword>
<organism evidence="5 6">
    <name type="scientific">Ricinus communis</name>
    <name type="common">Castor bean</name>
    <dbReference type="NCBI Taxonomy" id="3988"/>
    <lineage>
        <taxon>Eukaryota</taxon>
        <taxon>Viridiplantae</taxon>
        <taxon>Streptophyta</taxon>
        <taxon>Embryophyta</taxon>
        <taxon>Tracheophyta</taxon>
        <taxon>Spermatophyta</taxon>
        <taxon>Magnoliopsida</taxon>
        <taxon>eudicotyledons</taxon>
        <taxon>Gunneridae</taxon>
        <taxon>Pentapetalae</taxon>
        <taxon>rosids</taxon>
        <taxon>fabids</taxon>
        <taxon>Malpighiales</taxon>
        <taxon>Euphorbiaceae</taxon>
        <taxon>Acalyphoideae</taxon>
        <taxon>Acalypheae</taxon>
        <taxon>Ricinus</taxon>
    </lineage>
</organism>
<evidence type="ECO:0000313" key="5">
    <source>
        <dbReference type="EMBL" id="EEF52414.1"/>
    </source>
</evidence>
<dbReference type="PRINTS" id="PR00450">
    <property type="entry name" value="RECOVERIN"/>
</dbReference>
<dbReference type="PROSITE" id="PS00018">
    <property type="entry name" value="EF_HAND_1"/>
    <property type="match status" value="2"/>
</dbReference>
<proteinExistence type="predicted"/>
<evidence type="ECO:0000256" key="3">
    <source>
        <dbReference type="ARBA" id="ARBA00022837"/>
    </source>
</evidence>
<sequence>MFASTNLKNVKCVKPMPIDARLKDAFRRFDTNGDGYLSVEELKNAYSTLGMSFPTCRAWRAVYVADENRDGYISEKEFQKLLKAAHK</sequence>
<dbReference type="SUPFAM" id="SSF47473">
    <property type="entry name" value="EF-hand"/>
    <property type="match status" value="1"/>
</dbReference>
<keyword evidence="2" id="KW-0677">Repeat</keyword>
<keyword evidence="1" id="KW-0479">Metal-binding</keyword>
<dbReference type="InParanoid" id="B9R7D4"/>
<dbReference type="AlphaFoldDB" id="B9R7D4"/>
<dbReference type="CDD" id="cd00051">
    <property type="entry name" value="EFh"/>
    <property type="match status" value="1"/>
</dbReference>
<dbReference type="Pfam" id="PF13499">
    <property type="entry name" value="EF-hand_7"/>
    <property type="match status" value="1"/>
</dbReference>
<keyword evidence="3" id="KW-0106">Calcium</keyword>
<dbReference type="Proteomes" id="UP000008311">
    <property type="component" value="Unassembled WGS sequence"/>
</dbReference>
<name>B9R7D4_RICCO</name>
<reference evidence="6" key="1">
    <citation type="journal article" date="2010" name="Nat. Biotechnol.">
        <title>Draft genome sequence of the oilseed species Ricinus communis.</title>
        <authorList>
            <person name="Chan A.P."/>
            <person name="Crabtree J."/>
            <person name="Zhao Q."/>
            <person name="Lorenzi H."/>
            <person name="Orvis J."/>
            <person name="Puiu D."/>
            <person name="Melake-Berhan A."/>
            <person name="Jones K.M."/>
            <person name="Redman J."/>
            <person name="Chen G."/>
            <person name="Cahoon E.B."/>
            <person name="Gedil M."/>
            <person name="Stanke M."/>
            <person name="Haas B.J."/>
            <person name="Wortman J.R."/>
            <person name="Fraser-Liggett C.M."/>
            <person name="Ravel J."/>
            <person name="Rabinowicz P.D."/>
        </authorList>
    </citation>
    <scope>NUCLEOTIDE SEQUENCE [LARGE SCALE GENOMIC DNA]</scope>
    <source>
        <strain evidence="6">cv. Hale</strain>
    </source>
</reference>
<gene>
    <name evidence="5" type="ORF">RCOM_1590750</name>
</gene>
<feature type="domain" description="EF-hand" evidence="4">
    <location>
        <begin position="17"/>
        <end position="52"/>
    </location>
</feature>
<dbReference type="InterPro" id="IPR011992">
    <property type="entry name" value="EF-hand-dom_pair"/>
</dbReference>
<dbReference type="GO" id="GO:0005509">
    <property type="term" value="F:calcium ion binding"/>
    <property type="evidence" value="ECO:0007669"/>
    <property type="project" value="InterPro"/>
</dbReference>
<evidence type="ECO:0000256" key="2">
    <source>
        <dbReference type="ARBA" id="ARBA00022737"/>
    </source>
</evidence>
<dbReference type="PANTHER" id="PTHR10891">
    <property type="entry name" value="EF-HAND CALCIUM-BINDING DOMAIN CONTAINING PROTEIN"/>
    <property type="match status" value="1"/>
</dbReference>